<dbReference type="GO" id="GO:0044550">
    <property type="term" value="P:secondary metabolite biosynthetic process"/>
    <property type="evidence" value="ECO:0007669"/>
    <property type="project" value="TreeGrafter"/>
</dbReference>
<dbReference type="SUPFAM" id="SSF51735">
    <property type="entry name" value="NAD(P)-binding Rossmann-fold domains"/>
    <property type="match status" value="2"/>
</dbReference>
<feature type="domain" description="Carrier" evidence="9">
    <location>
        <begin position="2339"/>
        <end position="2417"/>
    </location>
</feature>
<dbReference type="GeneID" id="55990428"/>
<protein>
    <submittedName>
        <fullName evidence="12">Uncharacterized protein</fullName>
    </submittedName>
</protein>
<dbReference type="InterPro" id="IPR042104">
    <property type="entry name" value="PKS_dehydratase_sf"/>
</dbReference>
<organism evidence="12 13">
    <name type="scientific">Talaromyces rugulosus</name>
    <name type="common">Penicillium rugulosum</name>
    <dbReference type="NCBI Taxonomy" id="121627"/>
    <lineage>
        <taxon>Eukaryota</taxon>
        <taxon>Fungi</taxon>
        <taxon>Dikarya</taxon>
        <taxon>Ascomycota</taxon>
        <taxon>Pezizomycotina</taxon>
        <taxon>Eurotiomycetes</taxon>
        <taxon>Eurotiomycetidae</taxon>
        <taxon>Eurotiales</taxon>
        <taxon>Trichocomaceae</taxon>
        <taxon>Talaromyces</taxon>
        <taxon>Talaromyces sect. Islandici</taxon>
    </lineage>
</organism>
<dbReference type="InterPro" id="IPR049551">
    <property type="entry name" value="PKS_DH_C"/>
</dbReference>
<dbReference type="InterPro" id="IPR013154">
    <property type="entry name" value="ADH-like_N"/>
</dbReference>
<dbReference type="SMART" id="SM00826">
    <property type="entry name" value="PKS_DH"/>
    <property type="match status" value="1"/>
</dbReference>
<dbReference type="PANTHER" id="PTHR43775:SF50">
    <property type="entry name" value="HIGHLY REDUCING POLYKETIDE SYNTHASE SRDA"/>
    <property type="match status" value="1"/>
</dbReference>
<dbReference type="Gene3D" id="3.40.47.10">
    <property type="match status" value="1"/>
</dbReference>
<dbReference type="GO" id="GO:0006633">
    <property type="term" value="P:fatty acid biosynthetic process"/>
    <property type="evidence" value="ECO:0007669"/>
    <property type="project" value="InterPro"/>
</dbReference>
<dbReference type="PROSITE" id="PS52004">
    <property type="entry name" value="KS3_2"/>
    <property type="match status" value="1"/>
</dbReference>
<dbReference type="GO" id="GO:0008168">
    <property type="term" value="F:methyltransferase activity"/>
    <property type="evidence" value="ECO:0007669"/>
    <property type="project" value="UniProtKB-KW"/>
</dbReference>
<feature type="active site" description="Proton donor; for dehydratase activity" evidence="8">
    <location>
        <position position="1154"/>
    </location>
</feature>
<dbReference type="CDD" id="cd05195">
    <property type="entry name" value="enoyl_red"/>
    <property type="match status" value="1"/>
</dbReference>
<dbReference type="InterPro" id="IPR009081">
    <property type="entry name" value="PP-bd_ACP"/>
</dbReference>
<dbReference type="InterPro" id="IPR016039">
    <property type="entry name" value="Thiolase-like"/>
</dbReference>
<keyword evidence="7" id="KW-0012">Acyltransferase</keyword>
<dbReference type="InterPro" id="IPR016035">
    <property type="entry name" value="Acyl_Trfase/lysoPLipase"/>
</dbReference>
<evidence type="ECO:0000256" key="3">
    <source>
        <dbReference type="ARBA" id="ARBA00022679"/>
    </source>
</evidence>
<dbReference type="InterPro" id="IPR057326">
    <property type="entry name" value="KR_dom"/>
</dbReference>
<dbReference type="InterPro" id="IPR050091">
    <property type="entry name" value="PKS_NRPS_Biosynth_Enz"/>
</dbReference>
<dbReference type="Gene3D" id="3.90.180.10">
    <property type="entry name" value="Medium-chain alcohol dehydrogenases, catalytic domain"/>
    <property type="match status" value="1"/>
</dbReference>
<dbReference type="GO" id="GO:0032259">
    <property type="term" value="P:methylation"/>
    <property type="evidence" value="ECO:0007669"/>
    <property type="project" value="UniProtKB-KW"/>
</dbReference>
<evidence type="ECO:0000259" key="10">
    <source>
        <dbReference type="PROSITE" id="PS52004"/>
    </source>
</evidence>
<dbReference type="KEGG" id="trg:TRUGW13939_02921"/>
<dbReference type="InterPro" id="IPR013968">
    <property type="entry name" value="PKS_KR"/>
</dbReference>
<feature type="region of interest" description="C-terminal hotdog fold" evidence="8">
    <location>
        <begin position="1088"/>
        <end position="1242"/>
    </location>
</feature>
<name>A0A7H8QRR6_TALRU</name>
<dbReference type="SUPFAM" id="SSF52151">
    <property type="entry name" value="FabD/lysophospholipase-like"/>
    <property type="match status" value="1"/>
</dbReference>
<dbReference type="SMART" id="SM00823">
    <property type="entry name" value="PKS_PP"/>
    <property type="match status" value="1"/>
</dbReference>
<dbReference type="CDD" id="cd00833">
    <property type="entry name" value="PKS"/>
    <property type="match status" value="1"/>
</dbReference>
<dbReference type="SMART" id="SM00822">
    <property type="entry name" value="PKS_KR"/>
    <property type="match status" value="1"/>
</dbReference>
<dbReference type="GO" id="GO:0016491">
    <property type="term" value="F:oxidoreductase activity"/>
    <property type="evidence" value="ECO:0007669"/>
    <property type="project" value="UniProtKB-KW"/>
</dbReference>
<evidence type="ECO:0000256" key="6">
    <source>
        <dbReference type="ARBA" id="ARBA00023268"/>
    </source>
</evidence>
<gene>
    <name evidence="12" type="ORF">TRUGW13939_02921</name>
</gene>
<dbReference type="PROSITE" id="PS00606">
    <property type="entry name" value="KS3_1"/>
    <property type="match status" value="1"/>
</dbReference>
<keyword evidence="5" id="KW-0560">Oxidoreductase</keyword>
<dbReference type="InterPro" id="IPR036736">
    <property type="entry name" value="ACP-like_sf"/>
</dbReference>
<dbReference type="InterPro" id="IPR018201">
    <property type="entry name" value="Ketoacyl_synth_AS"/>
</dbReference>
<dbReference type="Pfam" id="PF14765">
    <property type="entry name" value="PS-DH"/>
    <property type="match status" value="1"/>
</dbReference>
<evidence type="ECO:0000256" key="8">
    <source>
        <dbReference type="PROSITE-ProRule" id="PRU01363"/>
    </source>
</evidence>
<dbReference type="Pfam" id="PF08240">
    <property type="entry name" value="ADH_N"/>
    <property type="match status" value="1"/>
</dbReference>
<dbReference type="Pfam" id="PF00698">
    <property type="entry name" value="Acyl_transf_1"/>
    <property type="match status" value="1"/>
</dbReference>
<dbReference type="Pfam" id="PF02801">
    <property type="entry name" value="Ketoacyl-synt_C"/>
    <property type="match status" value="1"/>
</dbReference>
<keyword evidence="13" id="KW-1185">Reference proteome</keyword>
<dbReference type="GO" id="GO:0004312">
    <property type="term" value="F:fatty acid synthase activity"/>
    <property type="evidence" value="ECO:0007669"/>
    <property type="project" value="TreeGrafter"/>
</dbReference>
<dbReference type="SUPFAM" id="SSF53901">
    <property type="entry name" value="Thiolase-like"/>
    <property type="match status" value="1"/>
</dbReference>
<dbReference type="Gene3D" id="3.10.129.110">
    <property type="entry name" value="Polyketide synthase dehydratase"/>
    <property type="match status" value="1"/>
</dbReference>
<keyword evidence="6" id="KW-0511">Multifunctional enzyme</keyword>
<dbReference type="InterPro" id="IPR014031">
    <property type="entry name" value="Ketoacyl_synth_C"/>
</dbReference>
<dbReference type="FunFam" id="3.40.50.720:FF:000209">
    <property type="entry name" value="Polyketide synthase Pks12"/>
    <property type="match status" value="1"/>
</dbReference>
<evidence type="ECO:0000259" key="9">
    <source>
        <dbReference type="PROSITE" id="PS50075"/>
    </source>
</evidence>
<dbReference type="SUPFAM" id="SSF47336">
    <property type="entry name" value="ACP-like"/>
    <property type="match status" value="1"/>
</dbReference>
<dbReference type="InterPro" id="IPR016036">
    <property type="entry name" value="Malonyl_transacylase_ACP-bd"/>
</dbReference>
<evidence type="ECO:0000313" key="13">
    <source>
        <dbReference type="Proteomes" id="UP000509510"/>
    </source>
</evidence>
<dbReference type="SMART" id="SM00825">
    <property type="entry name" value="PKS_KS"/>
    <property type="match status" value="1"/>
</dbReference>
<feature type="domain" description="PKS/mFAS DH" evidence="11">
    <location>
        <begin position="940"/>
        <end position="1242"/>
    </location>
</feature>
<dbReference type="GO" id="GO:1901336">
    <property type="term" value="P:lactone biosynthetic process"/>
    <property type="evidence" value="ECO:0007669"/>
    <property type="project" value="UniProtKB-ARBA"/>
</dbReference>
<dbReference type="SMART" id="SM00827">
    <property type="entry name" value="PKS_AT"/>
    <property type="match status" value="1"/>
</dbReference>
<feature type="region of interest" description="N-terminal hotdog fold" evidence="8">
    <location>
        <begin position="940"/>
        <end position="1074"/>
    </location>
</feature>
<keyword evidence="4" id="KW-0521">NADP</keyword>
<evidence type="ECO:0000259" key="11">
    <source>
        <dbReference type="PROSITE" id="PS52019"/>
    </source>
</evidence>
<dbReference type="InterPro" id="IPR020806">
    <property type="entry name" value="PKS_PP-bd"/>
</dbReference>
<dbReference type="InterPro" id="IPR011032">
    <property type="entry name" value="GroES-like_sf"/>
</dbReference>
<dbReference type="EMBL" id="CP055899">
    <property type="protein sequence ID" value="QKX55823.1"/>
    <property type="molecule type" value="Genomic_DNA"/>
</dbReference>
<dbReference type="InterPro" id="IPR020841">
    <property type="entry name" value="PKS_Beta-ketoAc_synthase_dom"/>
</dbReference>
<dbReference type="SUPFAM" id="SSF50129">
    <property type="entry name" value="GroES-like"/>
    <property type="match status" value="1"/>
</dbReference>
<dbReference type="InterPro" id="IPR049900">
    <property type="entry name" value="PKS_mFAS_DH"/>
</dbReference>
<dbReference type="InterPro" id="IPR036291">
    <property type="entry name" value="NAD(P)-bd_dom_sf"/>
</dbReference>
<dbReference type="Gene3D" id="3.40.366.10">
    <property type="entry name" value="Malonyl-Coenzyme A Acyl Carrier Protein, domain 2"/>
    <property type="match status" value="1"/>
</dbReference>
<dbReference type="GO" id="GO:0031177">
    <property type="term" value="F:phosphopantetheine binding"/>
    <property type="evidence" value="ECO:0007669"/>
    <property type="project" value="InterPro"/>
</dbReference>
<sequence length="2425" mass="265716">MGSLDTHAELATNGNHSNYEPIAIIGMGCRLPGGATSTSKLWDLLLKGRSGYCQVPSSRFETSLFHHPDATNSVEENKTGGFFIQDDVRSFDNTFFGVNNMEATYMDPQQRQLLEVCFECFESAGETLEMLSGEDVGCYVANCIIDFLVMQFKDPQQFHRYSATGLGSNFLANRISHAYNLKGPSVVLDTACSSSLYALHSACSALHMGECKSAVVAGANFIQSPEFHLLMIKGGFISPTGTSHTFDTAADGYGRGEGVAALYIKRLSDAIRDGDHIRSIIRSTALNSNGHTDGIAYPSVSGQEAVIRKAYAMAGLPTTETDYIETHGTGTTVGDPVEVEALSRVFNHKTDSPISIGSVKPNLGHSEAASGLASIIKVTLALERNIIPPTIGIKHINPNLKLVERNFQVPTEPTSWPPTVIQRASVNSIGFGGANAHAIIDSARPYTSLSHNNSHPISPSRIGKYTLLTFSAHGKQSLMETVTSLGLIQLDRQAVLDLAFTLASHRSKLADRGYLLIENGDADHDLRPENLQMLDPNNRHIRLPIAFVFTGQGAQWPNMGRELFTSFPVYRRTIQCLDFHLKQLAHGPSWTIEESILEPASSSLMGKASRSQTVCTAIQIALVELLQDWNIVPEVVIGHSSGEICAAFAVGYLTAAEAIAIAYYRGMTVSKIEKEGSMAAVGLGRTESEQEIASLGLQGQIRVACVNSPRSSTISGDASAINSFTESLQNKDIFARKLKTDLKAYHSDHMQVVSQEYEDLVESVYSKRPTTAKSRCLNQKMFSTVTGGYPAAENLVDTPGYWRINLESPVLFSDGLQKLMENSYHLIEIGPHSALQQPINEVHESMDEGKGPYVYSPTIIRGKDAEQTMLRLCGQLYLHQQPVTLNKANRVCSMKDTHDGFTTRCKLIHDLPTYNWNHKGILYHESRVSSGYRQQKHGNHELLGSLVPGISEQSSQWRAVLNTKDVPWLDDHKLGSSTVFPGAGYLALATEALFQLQQSNRSGIQGVTFRQVHISNVLVLNEDTDVDLFTDLRPAQISSVSNSEKWWSFEISSVADNVSTIHANGQIAIRLENCFPSPKFEGLSVESMEEQATRTWYDRLTKEGLRFGLHFQSLSKIYNDGAKILSQTISETDLLPDGLRDQEPNYLIHPITLDALLQTSIIASAGGSVSRLKAKVPVSIGSVDIIMPSATDYQGPCTIYADSTNVGFGVVNVNAELRSSSETVLVRINDIRMVAYGESNVETGLFDEKRHPVLRVLWKPHITTLKPGSSAQLTSYIDRFAKSLDENPLCKINSDLGQFAGTIDLLSHSNPRLRILELGTGDIRYSALLLDLLRADSSLRHFRTYDKAELADDGRILGGKVQDISELEQWETQKSEIKSDAAFDALIIPPMTPGLKISDILTERTMRLLTPEATIVFVSSGSDEHTADMAKFSVVSTVPRESQGRHVAIARSIETVTRVHSQERQSVIIVERNNTHEINPILQNMLSEYFGQSIDRIDFEDLYASIIPTGCIIISTIELEQSVFETPNEDDIERIKAITNNASIIVWLTGGALFKAKNPSFGLTSGFARTLKLEQPSTNMFLIDFDMEIESLDTCAANTISVIHQGIHATKPEFEFLQHDGVLYSCRFVPDESMNERFRRGQNADTVAIPLNEAGHCQLDIQRPGQLDSLHFKQFISKDSQVAPGYVEVKVQAVGLNAKDMYALHRRVDTKESTCSLEFTGFVHRVSSSESQFKPGDRVVVMAPSHFGIFECVPEWACCLLLDDEDFEICSTIPVVFGTAIYALQQSAQLRPGESVLVHSATGGLGIAAIQIAKLIGAEIFATVGTQEKRDFLIKNFGIEEDHIFSSRDSTFLPGILKTTGGHGVDVVLNCLTGDLLHDSWSVCAEFGRFVEVGKYDIVSNGKLDMGIFARGTTFTAFDLSDMFWSKNEKHHNIWSSLLTKAMQYYRQGKIKAVNPLKVFDVSEVTQAFRYFSLGSRIGKVVVSFSNQQSSLSVVPIKFKTILSPDKAYILIGCLGGLGRSLSKWMFDRGARKFVFLGRSGADRGPARKLINELKVRGAETTVIRGDVSDAADVNAAVAQIQDSIGGVVHAAMGLDLALINELTSRGWRAGIDGKVQGAWNLHNALSNRSNDLDFFLMTSSIAGSLGTATESNYCAANAFLDAFARYRRRNGLPATALGLGMISEVGYLHEHPEIEALLLRKGVHPINEDELLQIVDIALSPDLVNTSARNSSDLPADYISEAQILTGLEALGLQKILAMGWERPTQVLDDPHTAIIAGGYTTLIEMAKNSGGEGKNQNKSNGNTDLLKPVSTALDVQISASTSKSDNDSNNNPQPSEGLIEAVQNVVSVKISALLLVPTEQLTTDKQLSDFGMDSMLAAEFRGAMFRTFRSDVPFTTLLDHRTSIRSLACLVGGQLLKKALSKT</sequence>
<dbReference type="Gene3D" id="1.10.1200.10">
    <property type="entry name" value="ACP-like"/>
    <property type="match status" value="1"/>
</dbReference>
<keyword evidence="2" id="KW-0597">Phosphoprotein</keyword>
<keyword evidence="3" id="KW-0808">Transferase</keyword>
<dbReference type="InterPro" id="IPR020807">
    <property type="entry name" value="PKS_DH"/>
</dbReference>
<dbReference type="Pfam" id="PF21089">
    <property type="entry name" value="PKS_DH_N"/>
    <property type="match status" value="1"/>
</dbReference>
<dbReference type="SUPFAM" id="SSF55048">
    <property type="entry name" value="Probable ACP-binding domain of malonyl-CoA ACP transacylase"/>
    <property type="match status" value="1"/>
</dbReference>
<feature type="active site" description="Proton acceptor; for dehydratase activity" evidence="8">
    <location>
        <position position="972"/>
    </location>
</feature>
<dbReference type="Pfam" id="PF00550">
    <property type="entry name" value="PP-binding"/>
    <property type="match status" value="1"/>
</dbReference>
<feature type="domain" description="Ketosynthase family 3 (KS3)" evidence="10">
    <location>
        <begin position="19"/>
        <end position="442"/>
    </location>
</feature>
<dbReference type="InterPro" id="IPR032821">
    <property type="entry name" value="PKS_assoc"/>
</dbReference>
<evidence type="ECO:0000256" key="4">
    <source>
        <dbReference type="ARBA" id="ARBA00022857"/>
    </source>
</evidence>
<dbReference type="InterPro" id="IPR001227">
    <property type="entry name" value="Ac_transferase_dom_sf"/>
</dbReference>
<dbReference type="PROSITE" id="PS50075">
    <property type="entry name" value="CARRIER"/>
    <property type="match status" value="1"/>
</dbReference>
<dbReference type="InterPro" id="IPR020843">
    <property type="entry name" value="ER"/>
</dbReference>
<dbReference type="Proteomes" id="UP000509510">
    <property type="component" value="Chromosome II"/>
</dbReference>
<proteinExistence type="predicted"/>
<evidence type="ECO:0000256" key="7">
    <source>
        <dbReference type="ARBA" id="ARBA00023315"/>
    </source>
</evidence>
<dbReference type="InterPro" id="IPR014043">
    <property type="entry name" value="Acyl_transferase_dom"/>
</dbReference>
<evidence type="ECO:0000256" key="2">
    <source>
        <dbReference type="ARBA" id="ARBA00022553"/>
    </source>
</evidence>
<dbReference type="Pfam" id="PF13602">
    <property type="entry name" value="ADH_zinc_N_2"/>
    <property type="match status" value="1"/>
</dbReference>
<dbReference type="Pfam" id="PF08659">
    <property type="entry name" value="KR"/>
    <property type="match status" value="1"/>
</dbReference>
<dbReference type="GO" id="GO:0004315">
    <property type="term" value="F:3-oxoacyl-[acyl-carrier-protein] synthase activity"/>
    <property type="evidence" value="ECO:0007669"/>
    <property type="project" value="InterPro"/>
</dbReference>
<accession>A0A7H8QRR6</accession>
<reference evidence="13" key="1">
    <citation type="submission" date="2020-06" db="EMBL/GenBank/DDBJ databases">
        <title>A chromosome-scale genome assembly of Talaromyces rugulosus W13939.</title>
        <authorList>
            <person name="Wang B."/>
            <person name="Guo L."/>
            <person name="Ye K."/>
            <person name="Wang L."/>
        </authorList>
    </citation>
    <scope>NUCLEOTIDE SEQUENCE [LARGE SCALE GENOMIC DNA]</scope>
    <source>
        <strain evidence="13">W13939</strain>
    </source>
</reference>
<evidence type="ECO:0000256" key="1">
    <source>
        <dbReference type="ARBA" id="ARBA00022450"/>
    </source>
</evidence>
<evidence type="ECO:0000256" key="5">
    <source>
        <dbReference type="ARBA" id="ARBA00023002"/>
    </source>
</evidence>
<dbReference type="Gene3D" id="3.40.50.720">
    <property type="entry name" value="NAD(P)-binding Rossmann-like Domain"/>
    <property type="match status" value="2"/>
</dbReference>
<dbReference type="Pfam" id="PF16197">
    <property type="entry name" value="KAsynt_C_assoc"/>
    <property type="match status" value="1"/>
</dbReference>
<dbReference type="PROSITE" id="PS52019">
    <property type="entry name" value="PKS_MFAS_DH"/>
    <property type="match status" value="1"/>
</dbReference>
<evidence type="ECO:0000313" key="12">
    <source>
        <dbReference type="EMBL" id="QKX55823.1"/>
    </source>
</evidence>
<keyword evidence="1" id="KW-0596">Phosphopantetheine</keyword>
<dbReference type="InterPro" id="IPR049552">
    <property type="entry name" value="PKS_DH_N"/>
</dbReference>
<dbReference type="SMART" id="SM00829">
    <property type="entry name" value="PKS_ER"/>
    <property type="match status" value="1"/>
</dbReference>
<dbReference type="RefSeq" id="XP_035342001.1">
    <property type="nucleotide sequence ID" value="XM_035486108.1"/>
</dbReference>
<dbReference type="Pfam" id="PF00109">
    <property type="entry name" value="ketoacyl-synt"/>
    <property type="match status" value="1"/>
</dbReference>
<dbReference type="InterPro" id="IPR014030">
    <property type="entry name" value="Ketoacyl_synth_N"/>
</dbReference>
<dbReference type="OrthoDB" id="329835at2759"/>
<dbReference type="PANTHER" id="PTHR43775">
    <property type="entry name" value="FATTY ACID SYNTHASE"/>
    <property type="match status" value="1"/>
</dbReference>